<dbReference type="WBParaSite" id="MCU_006065-RA">
    <property type="protein sequence ID" value="MCU_006065-RA"/>
    <property type="gene ID" value="MCU_006065"/>
</dbReference>
<keyword evidence="1" id="KW-1133">Transmembrane helix</keyword>
<keyword evidence="1" id="KW-0812">Transmembrane</keyword>
<reference evidence="2" key="1">
    <citation type="submission" date="2019-11" db="UniProtKB">
        <authorList>
            <consortium name="WormBaseParasite"/>
        </authorList>
    </citation>
    <scope>IDENTIFICATION</scope>
</reference>
<keyword evidence="1" id="KW-0472">Membrane</keyword>
<evidence type="ECO:0000313" key="2">
    <source>
        <dbReference type="WBParaSite" id="MCU_006065-RA"/>
    </source>
</evidence>
<sequence length="108" mass="12148">LLTNHKPKSHVRSSPFESTTLATSLFIYYSSFVSLVDCISSSHAIGSQSDRGLSENSVIQNVCALIRRHWRIHRRLPSESSTLATMLIIYCTSVVSFSGWLLIFFVCH</sequence>
<protein>
    <submittedName>
        <fullName evidence="2">Ovule protein</fullName>
    </submittedName>
</protein>
<organism evidence="2">
    <name type="scientific">Mesocestoides corti</name>
    <name type="common">Flatworm</name>
    <dbReference type="NCBI Taxonomy" id="53468"/>
    <lineage>
        <taxon>Eukaryota</taxon>
        <taxon>Metazoa</taxon>
        <taxon>Spiralia</taxon>
        <taxon>Lophotrochozoa</taxon>
        <taxon>Platyhelminthes</taxon>
        <taxon>Cestoda</taxon>
        <taxon>Eucestoda</taxon>
        <taxon>Cyclophyllidea</taxon>
        <taxon>Mesocestoididae</taxon>
        <taxon>Mesocestoides</taxon>
    </lineage>
</organism>
<dbReference type="AlphaFoldDB" id="A0A5K3FBC0"/>
<proteinExistence type="predicted"/>
<feature type="transmembrane region" description="Helical" evidence="1">
    <location>
        <begin position="83"/>
        <end position="106"/>
    </location>
</feature>
<accession>A0A5K3FBC0</accession>
<evidence type="ECO:0000256" key="1">
    <source>
        <dbReference type="SAM" id="Phobius"/>
    </source>
</evidence>
<name>A0A5K3FBC0_MESCO</name>